<sequence>MESKKQKHIMEVGGAYHDLESETSWLQSLGYRAPMAEHVKLAGFDAVSLRMEPWIDPRQAARVAKAAG</sequence>
<name>A0A0M0JLA2_9EUKA</name>
<evidence type="ECO:0000313" key="1">
    <source>
        <dbReference type="EMBL" id="KOO27265.1"/>
    </source>
</evidence>
<dbReference type="EMBL" id="JWZX01002738">
    <property type="protein sequence ID" value="KOO27265.1"/>
    <property type="molecule type" value="Genomic_DNA"/>
</dbReference>
<proteinExistence type="predicted"/>
<protein>
    <submittedName>
        <fullName evidence="1">Uncharacterized protein</fullName>
    </submittedName>
</protein>
<evidence type="ECO:0000313" key="2">
    <source>
        <dbReference type="Proteomes" id="UP000037460"/>
    </source>
</evidence>
<reference evidence="2" key="1">
    <citation type="journal article" date="2015" name="PLoS Genet.">
        <title>Genome Sequence and Transcriptome Analyses of Chrysochromulina tobin: Metabolic Tools for Enhanced Algal Fitness in the Prominent Order Prymnesiales (Haptophyceae).</title>
        <authorList>
            <person name="Hovde B.T."/>
            <person name="Deodato C.R."/>
            <person name="Hunsperger H.M."/>
            <person name="Ryken S.A."/>
            <person name="Yost W."/>
            <person name="Jha R.K."/>
            <person name="Patterson J."/>
            <person name="Monnat R.J. Jr."/>
            <person name="Barlow S.B."/>
            <person name="Starkenburg S.R."/>
            <person name="Cattolico R.A."/>
        </authorList>
    </citation>
    <scope>NUCLEOTIDE SEQUENCE</scope>
    <source>
        <strain evidence="2">CCMP291</strain>
    </source>
</reference>
<accession>A0A0M0JLA2</accession>
<dbReference type="Proteomes" id="UP000037460">
    <property type="component" value="Unassembled WGS sequence"/>
</dbReference>
<dbReference type="AlphaFoldDB" id="A0A0M0JLA2"/>
<organism evidence="1 2">
    <name type="scientific">Chrysochromulina tobinii</name>
    <dbReference type="NCBI Taxonomy" id="1460289"/>
    <lineage>
        <taxon>Eukaryota</taxon>
        <taxon>Haptista</taxon>
        <taxon>Haptophyta</taxon>
        <taxon>Prymnesiophyceae</taxon>
        <taxon>Prymnesiales</taxon>
        <taxon>Chrysochromulinaceae</taxon>
        <taxon>Chrysochromulina</taxon>
    </lineage>
</organism>
<comment type="caution">
    <text evidence="1">The sequence shown here is derived from an EMBL/GenBank/DDBJ whole genome shotgun (WGS) entry which is preliminary data.</text>
</comment>
<gene>
    <name evidence="1" type="ORF">Ctob_007311</name>
</gene>
<keyword evidence="2" id="KW-1185">Reference proteome</keyword>